<accession>A0A1N6TW15</accession>
<dbReference type="Gene3D" id="3.40.50.410">
    <property type="entry name" value="von Willebrand factor, type A domain"/>
    <property type="match status" value="2"/>
</dbReference>
<dbReference type="RefSeq" id="WP_083690940.1">
    <property type="nucleotide sequence ID" value="NZ_FTMP01000005.1"/>
</dbReference>
<dbReference type="EMBL" id="FTMP01000005">
    <property type="protein sequence ID" value="SIQ57286.1"/>
    <property type="molecule type" value="Genomic_DNA"/>
</dbReference>
<organism evidence="2 3">
    <name type="scientific">Aquipseudomonas alcaligenes</name>
    <name type="common">Pseudomonas alcaligenes</name>
    <dbReference type="NCBI Taxonomy" id="43263"/>
    <lineage>
        <taxon>Bacteria</taxon>
        <taxon>Pseudomonadati</taxon>
        <taxon>Pseudomonadota</taxon>
        <taxon>Gammaproteobacteria</taxon>
        <taxon>Pseudomonadales</taxon>
        <taxon>Pseudomonadaceae</taxon>
        <taxon>Aquipseudomonas</taxon>
    </lineage>
</organism>
<reference evidence="2 3" key="1">
    <citation type="submission" date="2017-01" db="EMBL/GenBank/DDBJ databases">
        <authorList>
            <person name="Mah S.A."/>
            <person name="Swanson W.J."/>
            <person name="Moy G.W."/>
            <person name="Vacquier V.D."/>
        </authorList>
    </citation>
    <scope>NUCLEOTIDE SEQUENCE [LARGE SCALE GENOMIC DNA]</scope>
    <source>
        <strain evidence="2 3">RU36E</strain>
    </source>
</reference>
<dbReference type="PROSITE" id="PS00018">
    <property type="entry name" value="EF_HAND_1"/>
    <property type="match status" value="1"/>
</dbReference>
<feature type="chain" id="PRO_5013043107" evidence="1">
    <location>
        <begin position="30"/>
        <end position="1530"/>
    </location>
</feature>
<evidence type="ECO:0000256" key="1">
    <source>
        <dbReference type="SAM" id="SignalP"/>
    </source>
</evidence>
<protein>
    <submittedName>
        <fullName evidence="2">Type IV pilus assembly protein PilY1</fullName>
    </submittedName>
</protein>
<sequence length="1530" mass="163056">MMKTTHFLRTALTSSLACTLILHSALSQADDTEIFFGGPTANSGVKPNVLFILDNSGSMAWRLDRDSTPSQASHGPSRMEVLKQSFNDIITNTNGVNVGVMVLNARADYGNTRTAYPVEFIDGPVGIAAATPEILVSADDASRLSGSTNISNPTLVMGNLSTHAGNTVTRDLGSDSAYSSDNSSYYLKSGYSCSVKIGTTRDYCDSGVKTQLNAQSSGGQTGLFLFRNLNIPQGATITSAVLTLTAVNSPGNKPDINIKLENTKTAAAYNDATTISDRDFSLSLDIPRGDATRMPDSWTAGNQFRINITTLLASLQSAAPTTDPIADLGLQLRATRNNNYSYYVGDSVDAPTLTVQYTGGNTSSRTTGLRFQNVAVPQGATITSARIDFVPASSDDRPVTFAVSAENSANATAFSSGEDFTGRSKTSTTSWAPAEWRTENPPRYIEGPTVLQQAQAIVSNGAWCGNNAMAFFLEPTGGTGTRTTYSVDGSSLKPVLKITYQGGDGGCFRPVFEARVTAPKNDARQYTSESCNWLGCTTSNPVAVNDNNMSLASPTTHVAARYENMPVLRGAQVLDAQVIVTRGNGSGSADVTIHVEDTANSSELLSNNNNLGSRSLVGGNGGGVACTLSGEQSICSGTALNTALQTVFAKSGTNGWTDGNALSLILKRTSGSDYGVTAYDSSPADSIKLRIKLESGGMGTNYRTVRTQVNSLVQAMNASGGTPIVPALYEGARYLSERYHSNTNPSPITSACQPTHMVLLTDGKPEGTSNTATTGIAGLPGVGSCSNSGIGFADELCGRELTRWLATTDQSTFEGDNFVTTHTVGFALDARGETERGYIKTFLRDLASQGGGGFYSAENASSLSKAFNQILQQVQATDTTFVSASAPVNSFNRQDNKDELYFSLFQPSLSDRWTGNLKRYRMETVNGQAWIVDQDGQAAIDTNTGFFRKDARSWWSESNDGNKVASGGAASRLPAPNSRRLFTNVGGTLSGLTINNAALTAAKLGVTAAQEREDLINYIRGYDPNDPTVSRQAMGDPIHATPSLITYTATAQSAIIGTNEGFVQMFNTATGEEQFAFMPEVLLPNIKRLRTNANIGTNTHIYGMDNTVTVWTNDANSNGVVDSGEFVYAYASMGRGGRDIYALNITNPTSPSLLWSIQGGSTTGFERLGQTWSAPVRTKMKVGSTVTDVLVFGGGYDPDQDNAITRTPDDQGNDLFVVNARTGALIWSASRAGINMQYSVPSGARVISLQVDANNTPYVDPQGLAGQIFVGDMGGQVWRFHVNNGSSGTALISGGIFASIAGTAVADARRFYHEPEIALATVENKLNLTVNIGSGYRGHPLNKVIDDRFYSFRTANISNTGGILKEDDLYDATSMTTATEEQETALLEKSGWYIRLTRDGEKVLSRPLAIDGELYFNTYEPNANQSACQAAAGTSRAYAVDLLTSTALYETRYAVIKGSSLPSNPQVYCEGNSCWVYNDPSQLIPSGDPGIPPPSCDSSPNPEKCRCDANPKCKWVPSTPRTYWTDETTE</sequence>
<dbReference type="Proteomes" id="UP000185841">
    <property type="component" value="Unassembled WGS sequence"/>
</dbReference>
<proteinExistence type="predicted"/>
<dbReference type="InterPro" id="IPR018247">
    <property type="entry name" value="EF_Hand_1_Ca_BS"/>
</dbReference>
<dbReference type="InterPro" id="IPR036465">
    <property type="entry name" value="vWFA_dom_sf"/>
</dbReference>
<name>A0A1N6TW15_AQUAC</name>
<dbReference type="SUPFAM" id="SSF53300">
    <property type="entry name" value="vWA-like"/>
    <property type="match status" value="2"/>
</dbReference>
<evidence type="ECO:0000313" key="3">
    <source>
        <dbReference type="Proteomes" id="UP000185841"/>
    </source>
</evidence>
<feature type="signal peptide" evidence="1">
    <location>
        <begin position="1"/>
        <end position="29"/>
    </location>
</feature>
<evidence type="ECO:0000313" key="2">
    <source>
        <dbReference type="EMBL" id="SIQ57286.1"/>
    </source>
</evidence>
<keyword evidence="1" id="KW-0732">Signal</keyword>
<gene>
    <name evidence="2" type="ORF">SAMN05878282_105222</name>
</gene>